<feature type="transmembrane region" description="Helical" evidence="2">
    <location>
        <begin position="66"/>
        <end position="86"/>
    </location>
</feature>
<keyword evidence="1" id="KW-0902">Two-component regulatory system</keyword>
<dbReference type="PANTHER" id="PTHR37299">
    <property type="entry name" value="TRANSCRIPTIONAL REGULATOR-RELATED"/>
    <property type="match status" value="1"/>
</dbReference>
<keyword evidence="2" id="KW-1133">Transmembrane helix</keyword>
<evidence type="ECO:0000259" key="3">
    <source>
        <dbReference type="PROSITE" id="PS50930"/>
    </source>
</evidence>
<accession>A0ABP7MDV7</accession>
<keyword evidence="2" id="KW-0472">Membrane</keyword>
<reference evidence="5" key="1">
    <citation type="journal article" date="2019" name="Int. J. Syst. Evol. Microbiol.">
        <title>The Global Catalogue of Microorganisms (GCM) 10K type strain sequencing project: providing services to taxonomists for standard genome sequencing and annotation.</title>
        <authorList>
            <consortium name="The Broad Institute Genomics Platform"/>
            <consortium name="The Broad Institute Genome Sequencing Center for Infectious Disease"/>
            <person name="Wu L."/>
            <person name="Ma J."/>
        </authorList>
    </citation>
    <scope>NUCLEOTIDE SEQUENCE [LARGE SCALE GENOMIC DNA]</scope>
    <source>
        <strain evidence="5">JCM 16916</strain>
    </source>
</reference>
<dbReference type="Proteomes" id="UP001501727">
    <property type="component" value="Unassembled WGS sequence"/>
</dbReference>
<keyword evidence="2" id="KW-0812">Transmembrane</keyword>
<dbReference type="PROSITE" id="PS50930">
    <property type="entry name" value="HTH_LYTTR"/>
    <property type="match status" value="1"/>
</dbReference>
<dbReference type="GO" id="GO:0003677">
    <property type="term" value="F:DNA binding"/>
    <property type="evidence" value="ECO:0007669"/>
    <property type="project" value="UniProtKB-KW"/>
</dbReference>
<dbReference type="PANTHER" id="PTHR37299:SF1">
    <property type="entry name" value="STAGE 0 SPORULATION PROTEIN A HOMOLOG"/>
    <property type="match status" value="1"/>
</dbReference>
<dbReference type="RefSeq" id="WP_344758835.1">
    <property type="nucleotide sequence ID" value="NZ_BAAAZU010000004.1"/>
</dbReference>
<dbReference type="SMART" id="SM00850">
    <property type="entry name" value="LytTR"/>
    <property type="match status" value="1"/>
</dbReference>
<organism evidence="4 5">
    <name type="scientific">Luteimonas lutimaris</name>
    <dbReference type="NCBI Taxonomy" id="698645"/>
    <lineage>
        <taxon>Bacteria</taxon>
        <taxon>Pseudomonadati</taxon>
        <taxon>Pseudomonadota</taxon>
        <taxon>Gammaproteobacteria</taxon>
        <taxon>Lysobacterales</taxon>
        <taxon>Lysobacteraceae</taxon>
        <taxon>Luteimonas</taxon>
    </lineage>
</organism>
<dbReference type="Pfam" id="PF04397">
    <property type="entry name" value="LytTR"/>
    <property type="match status" value="1"/>
</dbReference>
<protein>
    <submittedName>
        <fullName evidence="4">LytTR family DNA-binding domain-containing protein</fullName>
    </submittedName>
</protein>
<evidence type="ECO:0000256" key="1">
    <source>
        <dbReference type="ARBA" id="ARBA00023012"/>
    </source>
</evidence>
<evidence type="ECO:0000256" key="2">
    <source>
        <dbReference type="SAM" id="Phobius"/>
    </source>
</evidence>
<dbReference type="InterPro" id="IPR046947">
    <property type="entry name" value="LytR-like"/>
</dbReference>
<evidence type="ECO:0000313" key="4">
    <source>
        <dbReference type="EMBL" id="GAA3918124.1"/>
    </source>
</evidence>
<name>A0ABP7MDV7_9GAMM</name>
<dbReference type="InterPro" id="IPR007492">
    <property type="entry name" value="LytTR_DNA-bd_dom"/>
</dbReference>
<dbReference type="EMBL" id="BAAAZU010000004">
    <property type="protein sequence ID" value="GAA3918124.1"/>
    <property type="molecule type" value="Genomic_DNA"/>
</dbReference>
<dbReference type="PIRSF" id="PIRSF031767">
    <property type="entry name" value="MHYE_LytTR"/>
    <property type="match status" value="1"/>
</dbReference>
<dbReference type="Gene3D" id="2.40.50.1020">
    <property type="entry name" value="LytTr DNA-binding domain"/>
    <property type="match status" value="1"/>
</dbReference>
<feature type="transmembrane region" description="Helical" evidence="2">
    <location>
        <begin position="26"/>
        <end position="46"/>
    </location>
</feature>
<dbReference type="InterPro" id="IPR012379">
    <property type="entry name" value="LytTR_MHYE"/>
</dbReference>
<keyword evidence="5" id="KW-1185">Reference proteome</keyword>
<feature type="domain" description="HTH LytTR-type" evidence="3">
    <location>
        <begin position="191"/>
        <end position="295"/>
    </location>
</feature>
<evidence type="ECO:0000313" key="5">
    <source>
        <dbReference type="Proteomes" id="UP001501727"/>
    </source>
</evidence>
<comment type="caution">
    <text evidence="4">The sequence shown here is derived from an EMBL/GenBank/DDBJ whole genome shotgun (WGS) entry which is preliminary data.</text>
</comment>
<feature type="transmembrane region" description="Helical" evidence="2">
    <location>
        <begin position="98"/>
        <end position="117"/>
    </location>
</feature>
<gene>
    <name evidence="4" type="ORF">GCM10022229_09680</name>
</gene>
<sequence>MNEASGHARAQEPWRRYLPWQGRIELAFWILAFAIPAAANTMVALMDAQRDGYALPAWQPALWEGSSALVSLLLLPGLLALCSRWPMHADTWRRRLPAYVAASLAWSILHVVGMVLVRKAGYALLGDHYAIDDWPRRFAYEYLKDVRTFALIVIVDHGYRWFWRRLQGEVRLLDPPDDGSAPEQAGLPERFLVRKLGREFLVAAGDIEWLQAAGNYVNLRVRGRDYPLRSTIAGIAAQLDPDRFVRIHRSYIVNLDQVASIEPLDSGDARVHLRDGTALPCSRRQRDALRSRIGAPAATA</sequence>
<proteinExistence type="predicted"/>
<keyword evidence="4" id="KW-0238">DNA-binding</keyword>